<gene>
    <name evidence="3" type="ORF">IAA96_01965</name>
</gene>
<dbReference type="GO" id="GO:0005886">
    <property type="term" value="C:plasma membrane"/>
    <property type="evidence" value="ECO:0007669"/>
    <property type="project" value="TreeGrafter"/>
</dbReference>
<dbReference type="PANTHER" id="PTHR32309">
    <property type="entry name" value="TYROSINE-PROTEIN KINASE"/>
    <property type="match status" value="1"/>
</dbReference>
<organism evidence="3 4">
    <name type="scientific">Candidatus Avitreponema avistercoris</name>
    <dbReference type="NCBI Taxonomy" id="2840705"/>
    <lineage>
        <taxon>Bacteria</taxon>
        <taxon>Pseudomonadati</taxon>
        <taxon>Spirochaetota</taxon>
        <taxon>Spirochaetia</taxon>
        <taxon>Spirochaetales</taxon>
        <taxon>Candidatus Avitreponema</taxon>
    </lineage>
</organism>
<dbReference type="AlphaFoldDB" id="A0A9D9HGV6"/>
<feature type="transmembrane region" description="Helical" evidence="2">
    <location>
        <begin position="32"/>
        <end position="55"/>
    </location>
</feature>
<evidence type="ECO:0000256" key="1">
    <source>
        <dbReference type="SAM" id="MobiDB-lite"/>
    </source>
</evidence>
<feature type="transmembrane region" description="Helical" evidence="2">
    <location>
        <begin position="304"/>
        <end position="324"/>
    </location>
</feature>
<dbReference type="Proteomes" id="UP000823616">
    <property type="component" value="Unassembled WGS sequence"/>
</dbReference>
<evidence type="ECO:0000313" key="4">
    <source>
        <dbReference type="Proteomes" id="UP000823616"/>
    </source>
</evidence>
<sequence>MNETKNPAVNPAAEDDEISLIDLLAVILRYKWMILGICAEAAIAVLAFSVVSLLLPPEKSPLPNRYTPQAVMLIQESQSGSGGLASALSSSGLSSLAGLAGVNVQLETTNSALAVYLLQSNLLLDAVTDEFGLIERYGIEESPRASSRDLLKKKLTGMTDENSGVFTVSFTDTDPEFACRVVNYTVNWLENKFTELGIDKNKIQKENLERSIQSTYSEILKLEQESQKLGASVNTVAVPSALPSSVTVDAAKIQLELAAQRQVYTQLKTQYELLKIQMQSESPVFRIIERPEIPDRKSGPSRGMLCIIVTFAAFFLSVFLAFALNAFQNIRSDPEAWAKLHPQKKNRKRKEATEKESGN</sequence>
<keyword evidence="2" id="KW-1133">Transmembrane helix</keyword>
<reference evidence="3" key="1">
    <citation type="submission" date="2020-10" db="EMBL/GenBank/DDBJ databases">
        <authorList>
            <person name="Gilroy R."/>
        </authorList>
    </citation>
    <scope>NUCLEOTIDE SEQUENCE</scope>
    <source>
        <strain evidence="3">B3-4054</strain>
    </source>
</reference>
<comment type="caution">
    <text evidence="3">The sequence shown here is derived from an EMBL/GenBank/DDBJ whole genome shotgun (WGS) entry which is preliminary data.</text>
</comment>
<evidence type="ECO:0000256" key="2">
    <source>
        <dbReference type="SAM" id="Phobius"/>
    </source>
</evidence>
<name>A0A9D9HGV6_9SPIR</name>
<dbReference type="EMBL" id="JADIMS010000035">
    <property type="protein sequence ID" value="MBO8449853.1"/>
    <property type="molecule type" value="Genomic_DNA"/>
</dbReference>
<dbReference type="InterPro" id="IPR050445">
    <property type="entry name" value="Bact_polysacc_biosynth/exp"/>
</dbReference>
<proteinExistence type="predicted"/>
<reference evidence="3" key="2">
    <citation type="journal article" date="2021" name="PeerJ">
        <title>Extensive microbial diversity within the chicken gut microbiome revealed by metagenomics and culture.</title>
        <authorList>
            <person name="Gilroy R."/>
            <person name="Ravi A."/>
            <person name="Getino M."/>
            <person name="Pursley I."/>
            <person name="Horton D.L."/>
            <person name="Alikhan N.F."/>
            <person name="Baker D."/>
            <person name="Gharbi K."/>
            <person name="Hall N."/>
            <person name="Watson M."/>
            <person name="Adriaenssens E.M."/>
            <person name="Foster-Nyarko E."/>
            <person name="Jarju S."/>
            <person name="Secka A."/>
            <person name="Antonio M."/>
            <person name="Oren A."/>
            <person name="Chaudhuri R.R."/>
            <person name="La Ragione R."/>
            <person name="Hildebrand F."/>
            <person name="Pallen M.J."/>
        </authorList>
    </citation>
    <scope>NUCLEOTIDE SEQUENCE</scope>
    <source>
        <strain evidence="3">B3-4054</strain>
    </source>
</reference>
<evidence type="ECO:0000313" key="3">
    <source>
        <dbReference type="EMBL" id="MBO8449853.1"/>
    </source>
</evidence>
<dbReference type="PANTHER" id="PTHR32309:SF13">
    <property type="entry name" value="FERRIC ENTEROBACTIN TRANSPORT PROTEIN FEPE"/>
    <property type="match status" value="1"/>
</dbReference>
<feature type="region of interest" description="Disordered" evidence="1">
    <location>
        <begin position="338"/>
        <end position="359"/>
    </location>
</feature>
<keyword evidence="2" id="KW-0812">Transmembrane</keyword>
<protein>
    <submittedName>
        <fullName evidence="3">Lipopolysaccharide biosynthesis protein</fullName>
    </submittedName>
</protein>
<feature type="compositionally biased region" description="Basic residues" evidence="1">
    <location>
        <begin position="341"/>
        <end position="350"/>
    </location>
</feature>
<dbReference type="GO" id="GO:0004713">
    <property type="term" value="F:protein tyrosine kinase activity"/>
    <property type="evidence" value="ECO:0007669"/>
    <property type="project" value="TreeGrafter"/>
</dbReference>
<keyword evidence="2" id="KW-0472">Membrane</keyword>
<accession>A0A9D9HGV6</accession>